<gene>
    <name evidence="11" type="primary">CSON009501</name>
</gene>
<evidence type="ECO:0000256" key="3">
    <source>
        <dbReference type="ARBA" id="ARBA00022801"/>
    </source>
</evidence>
<dbReference type="Pfam" id="PF04083">
    <property type="entry name" value="Abhydro_lipase"/>
    <property type="match status" value="1"/>
</dbReference>
<dbReference type="GO" id="GO:0016788">
    <property type="term" value="F:hydrolase activity, acting on ester bonds"/>
    <property type="evidence" value="ECO:0007669"/>
    <property type="project" value="InterPro"/>
</dbReference>
<reference evidence="11" key="2">
    <citation type="submission" date="2018-07" db="EMBL/GenBank/DDBJ databases">
        <authorList>
            <person name="Quirk P.G."/>
            <person name="Krulwich T.A."/>
        </authorList>
    </citation>
    <scope>NUCLEOTIDE SEQUENCE</scope>
</reference>
<reference evidence="10" key="1">
    <citation type="submission" date="2018-04" db="EMBL/GenBank/DDBJ databases">
        <authorList>
            <person name="Go L.Y."/>
            <person name="Mitchell J.A."/>
        </authorList>
    </citation>
    <scope>NUCLEOTIDE SEQUENCE</scope>
    <source>
        <tissue evidence="10">Whole organism</tissue>
    </source>
</reference>
<protein>
    <recommendedName>
        <fullName evidence="7">Lipase</fullName>
    </recommendedName>
</protein>
<dbReference type="InterPro" id="IPR029058">
    <property type="entry name" value="AB_hydrolase_fold"/>
</dbReference>
<keyword evidence="6" id="KW-0325">Glycoprotein</keyword>
<evidence type="ECO:0000256" key="6">
    <source>
        <dbReference type="ARBA" id="ARBA00023180"/>
    </source>
</evidence>
<dbReference type="EMBL" id="UFQS01000377">
    <property type="protein sequence ID" value="SSX03371.1"/>
    <property type="molecule type" value="Genomic_DNA"/>
</dbReference>
<dbReference type="InterPro" id="IPR025483">
    <property type="entry name" value="Lipase_euk"/>
</dbReference>
<organism evidence="11">
    <name type="scientific">Culicoides sonorensis</name>
    <name type="common">Biting midge</name>
    <dbReference type="NCBI Taxonomy" id="179676"/>
    <lineage>
        <taxon>Eukaryota</taxon>
        <taxon>Metazoa</taxon>
        <taxon>Ecdysozoa</taxon>
        <taxon>Arthropoda</taxon>
        <taxon>Hexapoda</taxon>
        <taxon>Insecta</taxon>
        <taxon>Pterygota</taxon>
        <taxon>Neoptera</taxon>
        <taxon>Endopterygota</taxon>
        <taxon>Diptera</taxon>
        <taxon>Nematocera</taxon>
        <taxon>Chironomoidea</taxon>
        <taxon>Ceratopogonidae</taxon>
        <taxon>Ceratopogoninae</taxon>
        <taxon>Culicoides</taxon>
        <taxon>Monoculicoides</taxon>
    </lineage>
</organism>
<evidence type="ECO:0000259" key="9">
    <source>
        <dbReference type="Pfam" id="PF04083"/>
    </source>
</evidence>
<dbReference type="PANTHER" id="PTHR11005">
    <property type="entry name" value="LYSOSOMAL ACID LIPASE-RELATED"/>
    <property type="match status" value="1"/>
</dbReference>
<feature type="active site" description="Nucleophile" evidence="8">
    <location>
        <position position="160"/>
    </location>
</feature>
<evidence type="ECO:0000256" key="1">
    <source>
        <dbReference type="ARBA" id="ARBA00010701"/>
    </source>
</evidence>
<dbReference type="GO" id="GO:0016042">
    <property type="term" value="P:lipid catabolic process"/>
    <property type="evidence" value="ECO:0007669"/>
    <property type="project" value="UniProtKB-KW"/>
</dbReference>
<proteinExistence type="inferred from homology"/>
<accession>A0A336M5V1</accession>
<keyword evidence="5" id="KW-0443">Lipid metabolism</keyword>
<keyword evidence="4 7" id="KW-0442">Lipid degradation</keyword>
<sequence>MLLRSVVYHILTLVNTTVPFLEKIDGDFVVELVKENGFNVKRHEIWTQDGYGLTLHQVINQSPSTRNSVILVHGLLACGGQWVVNGNKSLAFALSSVGYDVWILHHRGTSFSNKHKTRSYDDESYWNFSFEEMGLNDIPAAIDYVLKFANRTKLHVVGHSQGAAALLTGIILRPELNDKIISAYILNPAIFLHHLYEIPNEIVHDVVELSYKRKMFKSLLRSSLFRLLGQVVCEQPLVGIACTGFLADLFGGNSLQAENPQNLLRTYTKYVIDNASYKQMNHLVQVLDAKQFQRYDYGPKMNRKLYNGSLKPPPFDLSLIQIPLTIMYGTIDGLTSATDVKILINHIKNIEGIIKLPWNHLDVIHSKNADKWINSPVINSMNKYQTYY</sequence>
<dbReference type="PIRSF" id="PIRSF000862">
    <property type="entry name" value="Steryl_ester_lip"/>
    <property type="match status" value="1"/>
</dbReference>
<dbReference type="FunFam" id="3.40.50.1820:FF:000057">
    <property type="entry name" value="Lipase"/>
    <property type="match status" value="1"/>
</dbReference>
<evidence type="ECO:0000256" key="5">
    <source>
        <dbReference type="ARBA" id="ARBA00023098"/>
    </source>
</evidence>
<dbReference type="EMBL" id="UFQT01000377">
    <property type="protein sequence ID" value="SSX23737.1"/>
    <property type="molecule type" value="Genomic_DNA"/>
</dbReference>
<evidence type="ECO:0000313" key="10">
    <source>
        <dbReference type="EMBL" id="SSX03371.1"/>
    </source>
</evidence>
<keyword evidence="2" id="KW-0732">Signal</keyword>
<dbReference type="SUPFAM" id="SSF53474">
    <property type="entry name" value="alpha/beta-Hydrolases"/>
    <property type="match status" value="1"/>
</dbReference>
<evidence type="ECO:0000256" key="8">
    <source>
        <dbReference type="PIRSR" id="PIRSR000862-1"/>
    </source>
</evidence>
<feature type="domain" description="Partial AB-hydrolase lipase" evidence="9">
    <location>
        <begin position="30"/>
        <end position="86"/>
    </location>
</feature>
<feature type="active site" description="Charge relay system" evidence="8">
    <location>
        <position position="360"/>
    </location>
</feature>
<dbReference type="AlphaFoldDB" id="A0A336M5V1"/>
<evidence type="ECO:0000256" key="7">
    <source>
        <dbReference type="PIRNR" id="PIRNR000862"/>
    </source>
</evidence>
<evidence type="ECO:0000256" key="4">
    <source>
        <dbReference type="ARBA" id="ARBA00022963"/>
    </source>
</evidence>
<dbReference type="InterPro" id="IPR006693">
    <property type="entry name" value="AB_hydrolase_lipase"/>
</dbReference>
<dbReference type="VEuPathDB" id="VectorBase:CSON009501"/>
<comment type="similarity">
    <text evidence="1 7">Belongs to the AB hydrolase superfamily. Lipase family.</text>
</comment>
<evidence type="ECO:0000313" key="11">
    <source>
        <dbReference type="EMBL" id="SSX23737.1"/>
    </source>
</evidence>
<keyword evidence="3 7" id="KW-0378">Hydrolase</keyword>
<name>A0A336M5V1_CULSO</name>
<dbReference type="Gene3D" id="3.40.50.1820">
    <property type="entry name" value="alpha/beta hydrolase"/>
    <property type="match status" value="1"/>
</dbReference>
<dbReference type="OMA" id="NADKWIN"/>
<feature type="active site" description="Charge relay system" evidence="8">
    <location>
        <position position="332"/>
    </location>
</feature>
<evidence type="ECO:0000256" key="2">
    <source>
        <dbReference type="ARBA" id="ARBA00022729"/>
    </source>
</evidence>